<feature type="compositionally biased region" description="Basic and acidic residues" evidence="1">
    <location>
        <begin position="184"/>
        <end position="195"/>
    </location>
</feature>
<organism evidence="2 3">
    <name type="scientific">Epicoccum nigrum</name>
    <name type="common">Soil fungus</name>
    <name type="synonym">Epicoccum purpurascens</name>
    <dbReference type="NCBI Taxonomy" id="105696"/>
    <lineage>
        <taxon>Eukaryota</taxon>
        <taxon>Fungi</taxon>
        <taxon>Dikarya</taxon>
        <taxon>Ascomycota</taxon>
        <taxon>Pezizomycotina</taxon>
        <taxon>Dothideomycetes</taxon>
        <taxon>Pleosporomycetidae</taxon>
        <taxon>Pleosporales</taxon>
        <taxon>Pleosporineae</taxon>
        <taxon>Didymellaceae</taxon>
        <taxon>Epicoccum</taxon>
    </lineage>
</organism>
<sequence length="195" mass="22137">MQGRKGGGVYRYKHLRHVIVIVIAIGKNYYVGCTDKPIGSGVYVIMRYESHIIQTERPEDTVQFRNRDDEGQDWEGSCKQMWNKKWQEMANQEVVSEVRREALLPASPISEVLIEILDDRDVDIAATSASESGDEITPWLSESNSDEGSTGRKKRGTEVENGEYEDACGPSASSAERRAKRQHRDISRHVDHNEE</sequence>
<evidence type="ECO:0000256" key="1">
    <source>
        <dbReference type="SAM" id="MobiDB-lite"/>
    </source>
</evidence>
<dbReference type="InParanoid" id="A0A1Y2LWP1"/>
<protein>
    <submittedName>
        <fullName evidence="2">Uncharacterized protein</fullName>
    </submittedName>
</protein>
<evidence type="ECO:0000313" key="2">
    <source>
        <dbReference type="EMBL" id="OSS47597.1"/>
    </source>
</evidence>
<evidence type="ECO:0000313" key="3">
    <source>
        <dbReference type="Proteomes" id="UP000193240"/>
    </source>
</evidence>
<keyword evidence="3" id="KW-1185">Reference proteome</keyword>
<dbReference type="AlphaFoldDB" id="A0A1Y2LWP1"/>
<name>A0A1Y2LWP1_EPING</name>
<gene>
    <name evidence="2" type="ORF">B5807_07566</name>
</gene>
<accession>A0A1Y2LWP1</accession>
<dbReference type="EMBL" id="KZ107848">
    <property type="protein sequence ID" value="OSS47597.1"/>
    <property type="molecule type" value="Genomic_DNA"/>
</dbReference>
<feature type="region of interest" description="Disordered" evidence="1">
    <location>
        <begin position="128"/>
        <end position="195"/>
    </location>
</feature>
<reference evidence="2 3" key="1">
    <citation type="journal article" date="2017" name="Genome Announc.">
        <title>Genome sequence of the saprophytic ascomycete Epicoccum nigrum ICMP 19927 strain isolated from New Zealand.</title>
        <authorList>
            <person name="Fokin M."/>
            <person name="Fleetwood D."/>
            <person name="Weir B.S."/>
            <person name="Villas-Boas S.G."/>
        </authorList>
    </citation>
    <scope>NUCLEOTIDE SEQUENCE [LARGE SCALE GENOMIC DNA]</scope>
    <source>
        <strain evidence="2 3">ICMP 19927</strain>
    </source>
</reference>
<proteinExistence type="predicted"/>
<dbReference type="Proteomes" id="UP000193240">
    <property type="component" value="Unassembled WGS sequence"/>
</dbReference>